<evidence type="ECO:0000313" key="1">
    <source>
        <dbReference type="EMBL" id="GAH04124.1"/>
    </source>
</evidence>
<dbReference type="Gene3D" id="3.40.50.11900">
    <property type="match status" value="1"/>
</dbReference>
<accession>X1DGF9</accession>
<dbReference type="AlphaFoldDB" id="X1DGF9"/>
<name>X1DGF9_9ZZZZ</name>
<dbReference type="EMBL" id="BART01020470">
    <property type="protein sequence ID" value="GAH04124.1"/>
    <property type="molecule type" value="Genomic_DNA"/>
</dbReference>
<reference evidence="1" key="1">
    <citation type="journal article" date="2014" name="Front. Microbiol.">
        <title>High frequency of phylogenetically diverse reductive dehalogenase-homologous genes in deep subseafloor sedimentary metagenomes.</title>
        <authorList>
            <person name="Kawai M."/>
            <person name="Futagami T."/>
            <person name="Toyoda A."/>
            <person name="Takaki Y."/>
            <person name="Nishi S."/>
            <person name="Hori S."/>
            <person name="Arai W."/>
            <person name="Tsubouchi T."/>
            <person name="Morono Y."/>
            <person name="Uchiyama I."/>
            <person name="Ito T."/>
            <person name="Fujiyama A."/>
            <person name="Inagaki F."/>
            <person name="Takami H."/>
        </authorList>
    </citation>
    <scope>NUCLEOTIDE SEQUENCE</scope>
    <source>
        <strain evidence="1">Expedition CK06-06</strain>
    </source>
</reference>
<comment type="caution">
    <text evidence="1">The sequence shown here is derived from an EMBL/GenBank/DDBJ whole genome shotgun (WGS) entry which is preliminary data.</text>
</comment>
<proteinExistence type="predicted"/>
<organism evidence="1">
    <name type="scientific">marine sediment metagenome</name>
    <dbReference type="NCBI Taxonomy" id="412755"/>
    <lineage>
        <taxon>unclassified sequences</taxon>
        <taxon>metagenomes</taxon>
        <taxon>ecological metagenomes</taxon>
    </lineage>
</organism>
<gene>
    <name evidence="1" type="ORF">S01H4_38027</name>
</gene>
<feature type="non-terminal residue" evidence="1">
    <location>
        <position position="1"/>
    </location>
</feature>
<protein>
    <submittedName>
        <fullName evidence="1">Uncharacterized protein</fullName>
    </submittedName>
</protein>
<sequence>EIISRSILPQVSREHDMPVLSLVLDEHTGEAGIQTRLEAFVDLLERKRNDGNGF</sequence>